<gene>
    <name evidence="2" type="ORF">MGYG_00022</name>
</gene>
<protein>
    <recommendedName>
        <fullName evidence="4">Heterokaryon incompatibility domain-containing protein</fullName>
    </recommendedName>
</protein>
<dbReference type="eggNOG" id="ENOG502SQ4R">
    <property type="taxonomic scope" value="Eukaryota"/>
</dbReference>
<accession>E5R288</accession>
<evidence type="ECO:0008006" key="4">
    <source>
        <dbReference type="Google" id="ProtNLM"/>
    </source>
</evidence>
<evidence type="ECO:0000256" key="1">
    <source>
        <dbReference type="SAM" id="Phobius"/>
    </source>
</evidence>
<evidence type="ECO:0000313" key="2">
    <source>
        <dbReference type="EMBL" id="EFQ96978.1"/>
    </source>
</evidence>
<proteinExistence type="predicted"/>
<dbReference type="PANTHER" id="PTHR39596:SF4">
    <property type="entry name" value="HET DOMAIN PROTEIN (AFU_ORTHOLOGUE AFUA_3G03140)-RELATED"/>
    <property type="match status" value="1"/>
</dbReference>
<reference evidence="3" key="1">
    <citation type="journal article" date="2012" name="MBio">
        <title>Comparative genome analysis of Trichophyton rubrum and related dermatophytes reveals candidate genes involved in infection.</title>
        <authorList>
            <person name="Martinez D.A."/>
            <person name="Oliver B.G."/>
            <person name="Graeser Y."/>
            <person name="Goldberg J.M."/>
            <person name="Li W."/>
            <person name="Martinez-Rossi N.M."/>
            <person name="Monod M."/>
            <person name="Shelest E."/>
            <person name="Barton R.C."/>
            <person name="Birch E."/>
            <person name="Brakhage A.A."/>
            <person name="Chen Z."/>
            <person name="Gurr S.J."/>
            <person name="Heiman D."/>
            <person name="Heitman J."/>
            <person name="Kosti I."/>
            <person name="Rossi A."/>
            <person name="Saif S."/>
            <person name="Samalova M."/>
            <person name="Saunders C.W."/>
            <person name="Shea T."/>
            <person name="Summerbell R.C."/>
            <person name="Xu J."/>
            <person name="Young S."/>
            <person name="Zeng Q."/>
            <person name="Birren B.W."/>
            <person name="Cuomo C.A."/>
            <person name="White T.C."/>
        </authorList>
    </citation>
    <scope>NUCLEOTIDE SEQUENCE [LARGE SCALE GENOMIC DNA]</scope>
    <source>
        <strain evidence="3">ATCC MYA-4604 / CBS 118893</strain>
    </source>
</reference>
<dbReference type="HOGENOM" id="CLU_318611_0_0_1"/>
<dbReference type="AlphaFoldDB" id="E5R288"/>
<keyword evidence="3" id="KW-1185">Reference proteome</keyword>
<feature type="transmembrane region" description="Helical" evidence="1">
    <location>
        <begin position="813"/>
        <end position="841"/>
    </location>
</feature>
<dbReference type="OrthoDB" id="2426273at2759"/>
<keyword evidence="1" id="KW-1133">Transmembrane helix</keyword>
<keyword evidence="1" id="KW-0472">Membrane</keyword>
<name>E5R288_ARTGP</name>
<dbReference type="GeneID" id="10031225"/>
<keyword evidence="1" id="KW-0812">Transmembrane</keyword>
<evidence type="ECO:0000313" key="3">
    <source>
        <dbReference type="Proteomes" id="UP000002669"/>
    </source>
</evidence>
<dbReference type="EMBL" id="DS989822">
    <property type="protein sequence ID" value="EFQ96978.1"/>
    <property type="molecule type" value="Genomic_DNA"/>
</dbReference>
<dbReference type="VEuPathDB" id="FungiDB:MGYG_00022"/>
<dbReference type="RefSeq" id="XP_003175930.1">
    <property type="nucleotide sequence ID" value="XM_003175882.1"/>
</dbReference>
<dbReference type="PANTHER" id="PTHR39596">
    <property type="match status" value="1"/>
</dbReference>
<organism evidence="3">
    <name type="scientific">Arthroderma gypseum (strain ATCC MYA-4604 / CBS 118893)</name>
    <name type="common">Microsporum gypseum</name>
    <dbReference type="NCBI Taxonomy" id="535722"/>
    <lineage>
        <taxon>Eukaryota</taxon>
        <taxon>Fungi</taxon>
        <taxon>Dikarya</taxon>
        <taxon>Ascomycota</taxon>
        <taxon>Pezizomycotina</taxon>
        <taxon>Eurotiomycetes</taxon>
        <taxon>Eurotiomycetidae</taxon>
        <taxon>Onygenales</taxon>
        <taxon>Arthrodermataceae</taxon>
        <taxon>Nannizzia</taxon>
    </lineage>
</organism>
<dbReference type="InParanoid" id="E5R288"/>
<dbReference type="STRING" id="535722.E5R288"/>
<sequence length="933" mass="105385">MEGISPLLPWSLPRQGVLVPLLTSQPNPGYIAYSQEHREFCWAEDQIDPFNFCTSIHSLASVLQASLFFNFLSIYLEQPINPEDFTTDGNVDCGTDAALKMFADWKVQLSHLSYSRLRKRQEILNSLITFAYMKSDAFEDAAENFGEDETFDRIALSVKMLASVLYAVAEDTFSVLDARSTGIWAPWVSSLASSYFNKKKSTQGVFWLQNDIGPARDSIYIMGAREIKRYARGPANIFVPFPPGVEQGGRAATRLYRQFKPSEDHENCLAMQRCCAHNLILGRGQDYPFQHHNHESGDCEFIHVPRRDIITILQTGGIPLVSVSIEGDLDLQVHRFTPYIAYTAISHVWSDGLGNPHSNALPRCQLLRLRRIIYESYHSEYSPFYDPERALASVLYLGMQTFPQRSRPSQTFDAKRVYFWMDTFCIPVAVETESDQWSKELKFRAMSQITPAFAGAFNTIILDNELQEIGLPDPSQISGDEIAAMILSSKWMQRGWTLEEGCLSMNCVAQLMGKPYNIPGSLNHNLQRPEDFFSPLERVSIDSRRSLTKILRRVLLDGKHQLSSIHSPFKYAQVVHDLRLSQFVWIWNSLLERSTTKAGDGPIIVANSLGFRVSGLKAIPEEERLKAVIQSCEELPLSILYNTGRRIRSPEVPSLGWIPSTVDGDYLTTMGSLRRSKSQRADGEVKLFIHRPTGSPDGITVQVTQPGQVIPLQKEVVIVNIRSRPNDNLKRGKGVLLSIISDTETGMALQYEAPLVAWTQEQWEFRCADFLNSSVPSIDMRPVGHSQRLYLTYDPLFWNKKLTRRPELNKYPLLGNIVTALVTLPLVAVTTYLASMIYVAIRDALGIPSGPSPHATVFIYIFGPICAIIAKSLVENRIAAFWYISWLKSLEEQPLPRKSTISTTWVALVNINLLPMQRPRSQTLDLPGEIYLE</sequence>
<dbReference type="Proteomes" id="UP000002669">
    <property type="component" value="Unassembled WGS sequence"/>
</dbReference>